<dbReference type="Proteomes" id="UP001597425">
    <property type="component" value="Unassembled WGS sequence"/>
</dbReference>
<dbReference type="PANTHER" id="PTHR43841:SF1">
    <property type="entry name" value="3-HYDROXYACYL-THIOESTER DEHYDRATASE X"/>
    <property type="match status" value="1"/>
</dbReference>
<evidence type="ECO:0000313" key="3">
    <source>
        <dbReference type="EMBL" id="MFD2312470.1"/>
    </source>
</evidence>
<dbReference type="InterPro" id="IPR003965">
    <property type="entry name" value="Fatty_acid_synthase"/>
</dbReference>
<name>A0ABW5EJH0_9GAMM</name>
<reference evidence="4" key="1">
    <citation type="journal article" date="2019" name="Int. J. Syst. Evol. Microbiol.">
        <title>The Global Catalogue of Microorganisms (GCM) 10K type strain sequencing project: providing services to taxonomists for standard genome sequencing and annotation.</title>
        <authorList>
            <consortium name="The Broad Institute Genomics Platform"/>
            <consortium name="The Broad Institute Genome Sequencing Center for Infectious Disease"/>
            <person name="Wu L."/>
            <person name="Ma J."/>
        </authorList>
    </citation>
    <scope>NUCLEOTIDE SEQUENCE [LARGE SCALE GENOMIC DNA]</scope>
    <source>
        <strain evidence="4">KCTC 12848</strain>
    </source>
</reference>
<evidence type="ECO:0000259" key="2">
    <source>
        <dbReference type="Pfam" id="PF01575"/>
    </source>
</evidence>
<comment type="caution">
    <text evidence="3">The sequence shown here is derived from an EMBL/GenBank/DDBJ whole genome shotgun (WGS) entry which is preliminary data.</text>
</comment>
<dbReference type="SUPFAM" id="SSF54637">
    <property type="entry name" value="Thioesterase/thiol ester dehydrase-isomerase"/>
    <property type="match status" value="2"/>
</dbReference>
<dbReference type="Gene3D" id="3.10.129.10">
    <property type="entry name" value="Hotdog Thioesterase"/>
    <property type="match status" value="1"/>
</dbReference>
<dbReference type="PANTHER" id="PTHR43841">
    <property type="entry name" value="3-HYDROXYACYL-THIOESTER DEHYDRATASE HTDX-RELATED"/>
    <property type="match status" value="1"/>
</dbReference>
<proteinExistence type="predicted"/>
<dbReference type="EMBL" id="JBHUJD010000045">
    <property type="protein sequence ID" value="MFD2312470.1"/>
    <property type="molecule type" value="Genomic_DNA"/>
</dbReference>
<keyword evidence="4" id="KW-1185">Reference proteome</keyword>
<gene>
    <name evidence="3" type="ORF">ACFSKX_18795</name>
</gene>
<dbReference type="PRINTS" id="PR01483">
    <property type="entry name" value="FASYNTHASE"/>
</dbReference>
<dbReference type="RefSeq" id="WP_377535631.1">
    <property type="nucleotide sequence ID" value="NZ_JBHSIG010000001.1"/>
</dbReference>
<evidence type="ECO:0000256" key="1">
    <source>
        <dbReference type="SAM" id="MobiDB-lite"/>
    </source>
</evidence>
<feature type="domain" description="MaoC-like" evidence="2">
    <location>
        <begin position="184"/>
        <end position="265"/>
    </location>
</feature>
<feature type="region of interest" description="Disordered" evidence="1">
    <location>
        <begin position="278"/>
        <end position="297"/>
    </location>
</feature>
<sequence length="297" mass="32786">MSNTVELKSIPSTLSFYRRALTARKSGRVPGEESELGRVLLRGRRVDVAALRTYREVCGFRTGDGLPVTYPFVLAAPLHMELLVSDAFPLPVMGLVHVRNSITRHRAIGSAETLDIDCILTGPCPSARGLEFDLHTRVSAGRELVWEGVTTMLRRGRGSRVGRKSGAGRRPSEFTPDSVIDWHIPANTGRRYARVSGDSNPIHLSALTAKPFGFRRAIAHGMWTKARSLAELECLLPDGPFRVSVDFKLPILLPGDVQFQYRREGDDIDFFVRGSAGRKPHLSGSLAPLREQADTTM</sequence>
<dbReference type="Pfam" id="PF01575">
    <property type="entry name" value="MaoC_dehydratas"/>
    <property type="match status" value="1"/>
</dbReference>
<evidence type="ECO:0000313" key="4">
    <source>
        <dbReference type="Proteomes" id="UP001597425"/>
    </source>
</evidence>
<protein>
    <submittedName>
        <fullName evidence="3">MaoC/PaaZ C-terminal domain-containing protein</fullName>
    </submittedName>
</protein>
<accession>A0ABW5EJH0</accession>
<dbReference type="InterPro" id="IPR029069">
    <property type="entry name" value="HotDog_dom_sf"/>
</dbReference>
<organism evidence="3 4">
    <name type="scientific">Microbulbifer halophilus</name>
    <dbReference type="NCBI Taxonomy" id="453963"/>
    <lineage>
        <taxon>Bacteria</taxon>
        <taxon>Pseudomonadati</taxon>
        <taxon>Pseudomonadota</taxon>
        <taxon>Gammaproteobacteria</taxon>
        <taxon>Cellvibrionales</taxon>
        <taxon>Microbulbiferaceae</taxon>
        <taxon>Microbulbifer</taxon>
    </lineage>
</organism>
<dbReference type="InterPro" id="IPR002539">
    <property type="entry name" value="MaoC-like_dom"/>
</dbReference>